<name>A0A1I0YF50_9CELL</name>
<keyword evidence="1" id="KW-1133">Transmembrane helix</keyword>
<feature type="transmembrane region" description="Helical" evidence="1">
    <location>
        <begin position="64"/>
        <end position="87"/>
    </location>
</feature>
<accession>A0A1I0YF50</accession>
<evidence type="ECO:0000313" key="3">
    <source>
        <dbReference type="Proteomes" id="UP000199012"/>
    </source>
</evidence>
<organism evidence="2 3">
    <name type="scientific">Cellulomonas marina</name>
    <dbReference type="NCBI Taxonomy" id="988821"/>
    <lineage>
        <taxon>Bacteria</taxon>
        <taxon>Bacillati</taxon>
        <taxon>Actinomycetota</taxon>
        <taxon>Actinomycetes</taxon>
        <taxon>Micrococcales</taxon>
        <taxon>Cellulomonadaceae</taxon>
        <taxon>Cellulomonas</taxon>
    </lineage>
</organism>
<keyword evidence="3" id="KW-1185">Reference proteome</keyword>
<dbReference type="AlphaFoldDB" id="A0A1I0YF50"/>
<reference evidence="2 3" key="1">
    <citation type="submission" date="2016-10" db="EMBL/GenBank/DDBJ databases">
        <authorList>
            <person name="de Groot N.N."/>
        </authorList>
    </citation>
    <scope>NUCLEOTIDE SEQUENCE [LARGE SCALE GENOMIC DNA]</scope>
    <source>
        <strain evidence="2 3">CGMCC 4.6945</strain>
    </source>
</reference>
<dbReference type="STRING" id="988821.SAMN05421867_107117"/>
<sequence>MAFVGRVLVSGAAIWVATLLLPGMRLVGAETLPGQVGVVLLVGLLFGLVNAVVKPVVAVLSLPLYVLTLGLFHLVVNALMLLLTAWISEQTTLGLRVDGFGTAFVGALVVSVVSWLLSALTRRDRD</sequence>
<keyword evidence="1" id="KW-0472">Membrane</keyword>
<dbReference type="PANTHER" id="PTHR37309">
    <property type="entry name" value="SLR0284 PROTEIN"/>
    <property type="match status" value="1"/>
</dbReference>
<dbReference type="Proteomes" id="UP000199012">
    <property type="component" value="Unassembled WGS sequence"/>
</dbReference>
<dbReference type="RefSeq" id="WP_090032638.1">
    <property type="nucleotide sequence ID" value="NZ_BONM01000008.1"/>
</dbReference>
<feature type="transmembrane region" description="Helical" evidence="1">
    <location>
        <begin position="39"/>
        <end position="57"/>
    </location>
</feature>
<dbReference type="InterPro" id="IPR007165">
    <property type="entry name" value="Phage_holin_4_2"/>
</dbReference>
<feature type="transmembrane region" description="Helical" evidence="1">
    <location>
        <begin position="99"/>
        <end position="120"/>
    </location>
</feature>
<gene>
    <name evidence="2" type="ORF">SAMN05421867_107117</name>
</gene>
<dbReference type="OrthoDB" id="9810847at2"/>
<protein>
    <submittedName>
        <fullName evidence="2">Putative membrane protein</fullName>
    </submittedName>
</protein>
<proteinExistence type="predicted"/>
<evidence type="ECO:0000256" key="1">
    <source>
        <dbReference type="SAM" id="Phobius"/>
    </source>
</evidence>
<evidence type="ECO:0000313" key="2">
    <source>
        <dbReference type="EMBL" id="SFB11802.1"/>
    </source>
</evidence>
<keyword evidence="1" id="KW-0812">Transmembrane</keyword>
<dbReference type="Pfam" id="PF04020">
    <property type="entry name" value="Phage_holin_4_2"/>
    <property type="match status" value="1"/>
</dbReference>
<dbReference type="EMBL" id="FOKA01000007">
    <property type="protein sequence ID" value="SFB11802.1"/>
    <property type="molecule type" value="Genomic_DNA"/>
</dbReference>
<dbReference type="PANTHER" id="PTHR37309:SF1">
    <property type="entry name" value="SLR0284 PROTEIN"/>
    <property type="match status" value="1"/>
</dbReference>